<comment type="caution">
    <text evidence="1">The sequence shown here is derived from an EMBL/GenBank/DDBJ whole genome shotgun (WGS) entry which is preliminary data.</text>
</comment>
<protein>
    <submittedName>
        <fullName evidence="1">Uncharacterized protein</fullName>
    </submittedName>
</protein>
<gene>
    <name evidence="1" type="ORF">IIC_04278</name>
</gene>
<sequence length="39" mass="4630">MLKKIKDITKAFTQREEVEKELMALLSKVVKAKKKFKIH</sequence>
<dbReference type="AlphaFoldDB" id="R8HFY9"/>
<evidence type="ECO:0000313" key="1">
    <source>
        <dbReference type="EMBL" id="EOO71762.1"/>
    </source>
</evidence>
<organism evidence="1 2">
    <name type="scientific">Bacillus cereus VD021</name>
    <dbReference type="NCBI Taxonomy" id="1053224"/>
    <lineage>
        <taxon>Bacteria</taxon>
        <taxon>Bacillati</taxon>
        <taxon>Bacillota</taxon>
        <taxon>Bacilli</taxon>
        <taxon>Bacillales</taxon>
        <taxon>Bacillaceae</taxon>
        <taxon>Bacillus</taxon>
        <taxon>Bacillus cereus group</taxon>
    </lineage>
</organism>
<dbReference type="HOGENOM" id="CLU_3304204_0_0_9"/>
<evidence type="ECO:0000313" key="2">
    <source>
        <dbReference type="Proteomes" id="UP000014040"/>
    </source>
</evidence>
<accession>R8HFY9</accession>
<name>R8HFY9_BACCE</name>
<dbReference type="EMBL" id="AHES01000040">
    <property type="protein sequence ID" value="EOO71762.1"/>
    <property type="molecule type" value="Genomic_DNA"/>
</dbReference>
<dbReference type="Proteomes" id="UP000014040">
    <property type="component" value="Unassembled WGS sequence"/>
</dbReference>
<reference evidence="1 2" key="1">
    <citation type="submission" date="2012-12" db="EMBL/GenBank/DDBJ databases">
        <title>The Genome Sequence of Bacillus cereus VD021.</title>
        <authorList>
            <consortium name="The Broad Institute Genome Sequencing Platform"/>
            <consortium name="The Broad Institute Genome Sequencing Center for Infectious Disease"/>
            <person name="Feldgarden M."/>
            <person name="Van der Auwera G.A."/>
            <person name="Mahillon J."/>
            <person name="Duprez V."/>
            <person name="Timmery S."/>
            <person name="Mattelet C."/>
            <person name="Dierick K."/>
            <person name="Sun M."/>
            <person name="Yu Z."/>
            <person name="Zhu L."/>
            <person name="Hu X."/>
            <person name="Shank E.B."/>
            <person name="Swiecicka I."/>
            <person name="Hansen B.M."/>
            <person name="Andrup L."/>
            <person name="Walker B."/>
            <person name="Young S.K."/>
            <person name="Zeng Q."/>
            <person name="Gargeya S."/>
            <person name="Fitzgerald M."/>
            <person name="Haas B."/>
            <person name="Abouelleil A."/>
            <person name="Alvarado L."/>
            <person name="Arachchi H.M."/>
            <person name="Berlin A.M."/>
            <person name="Chapman S.B."/>
            <person name="Dewar J."/>
            <person name="Goldberg J."/>
            <person name="Griggs A."/>
            <person name="Gujja S."/>
            <person name="Hansen M."/>
            <person name="Howarth C."/>
            <person name="Imamovic A."/>
            <person name="Larimer J."/>
            <person name="McCowan C."/>
            <person name="Murphy C."/>
            <person name="Neiman D."/>
            <person name="Pearson M."/>
            <person name="Priest M."/>
            <person name="Roberts A."/>
            <person name="Saif S."/>
            <person name="Shea T."/>
            <person name="Sisk P."/>
            <person name="Sykes S."/>
            <person name="Wortman J."/>
            <person name="Nusbaum C."/>
            <person name="Birren B."/>
        </authorList>
    </citation>
    <scope>NUCLEOTIDE SEQUENCE [LARGE SCALE GENOMIC DNA]</scope>
    <source>
        <strain evidence="1 2">VD021</strain>
    </source>
</reference>
<proteinExistence type="predicted"/>
<dbReference type="PATRIC" id="fig|1053224.3.peg.4325"/>